<dbReference type="InterPro" id="IPR009053">
    <property type="entry name" value="Prefoldin"/>
</dbReference>
<accession>A0A067MKF1</accession>
<dbReference type="GO" id="GO:0051082">
    <property type="term" value="F:unfolded protein binding"/>
    <property type="evidence" value="ECO:0007669"/>
    <property type="project" value="InterPro"/>
</dbReference>
<evidence type="ECO:0000313" key="5">
    <source>
        <dbReference type="Proteomes" id="UP000027195"/>
    </source>
</evidence>
<evidence type="ECO:0000256" key="1">
    <source>
        <dbReference type="ARBA" id="ARBA00008045"/>
    </source>
</evidence>
<protein>
    <recommendedName>
        <fullName evidence="6">Prefoldin subunit 1</fullName>
    </recommendedName>
</protein>
<comment type="similarity">
    <text evidence="1">Belongs to the prefoldin subunit beta family.</text>
</comment>
<dbReference type="SUPFAM" id="SSF46579">
    <property type="entry name" value="Prefoldin"/>
    <property type="match status" value="1"/>
</dbReference>
<dbReference type="STRING" id="930990.A0A067MKF1"/>
<dbReference type="GO" id="GO:0005737">
    <property type="term" value="C:cytoplasm"/>
    <property type="evidence" value="ECO:0007669"/>
    <property type="project" value="TreeGrafter"/>
</dbReference>
<dbReference type="GO" id="GO:0016272">
    <property type="term" value="C:prefoldin complex"/>
    <property type="evidence" value="ECO:0007669"/>
    <property type="project" value="InterPro"/>
</dbReference>
<evidence type="ECO:0000313" key="4">
    <source>
        <dbReference type="EMBL" id="KDQ15210.1"/>
    </source>
</evidence>
<dbReference type="PANTHER" id="PTHR20903">
    <property type="entry name" value="PREFOLDIN SUBUNIT 1-RELATED"/>
    <property type="match status" value="1"/>
</dbReference>
<keyword evidence="3" id="KW-0175">Coiled coil</keyword>
<dbReference type="PANTHER" id="PTHR20903:SF0">
    <property type="entry name" value="PREFOLDIN SUBUNIT 1"/>
    <property type="match status" value="1"/>
</dbReference>
<dbReference type="Proteomes" id="UP000027195">
    <property type="component" value="Unassembled WGS sequence"/>
</dbReference>
<evidence type="ECO:0000256" key="3">
    <source>
        <dbReference type="SAM" id="Coils"/>
    </source>
</evidence>
<keyword evidence="5" id="KW-1185">Reference proteome</keyword>
<feature type="coiled-coil region" evidence="3">
    <location>
        <begin position="81"/>
        <end position="115"/>
    </location>
</feature>
<dbReference type="InParanoid" id="A0A067MKF1"/>
<dbReference type="FunCoup" id="A0A067MKF1">
    <property type="interactions" value="424"/>
</dbReference>
<dbReference type="Gene3D" id="1.10.287.370">
    <property type="match status" value="1"/>
</dbReference>
<evidence type="ECO:0000256" key="2">
    <source>
        <dbReference type="ARBA" id="ARBA00023186"/>
    </source>
</evidence>
<dbReference type="GO" id="GO:0044183">
    <property type="term" value="F:protein folding chaperone"/>
    <property type="evidence" value="ECO:0007669"/>
    <property type="project" value="TreeGrafter"/>
</dbReference>
<gene>
    <name evidence="4" type="ORF">BOTBODRAFT_65600</name>
</gene>
<name>A0A067MKF1_BOTB1</name>
<sequence length="126" mass="14527">MSLPDETLHKILQQIQQTAQQSSRALSISRAQTAQKERERRILQLTIGEISSIPRNASGEDVNLYKGVGKMFMQVPRPILEKDMKSQEKELTDDISNLNKKIKYLEKQYNDAQSQLKDIFHSSQPR</sequence>
<dbReference type="AlphaFoldDB" id="A0A067MKF1"/>
<reference evidence="5" key="1">
    <citation type="journal article" date="2014" name="Proc. Natl. Acad. Sci. U.S.A.">
        <title>Extensive sampling of basidiomycete genomes demonstrates inadequacy of the white-rot/brown-rot paradigm for wood decay fungi.</title>
        <authorList>
            <person name="Riley R."/>
            <person name="Salamov A.A."/>
            <person name="Brown D.W."/>
            <person name="Nagy L.G."/>
            <person name="Floudas D."/>
            <person name="Held B.W."/>
            <person name="Levasseur A."/>
            <person name="Lombard V."/>
            <person name="Morin E."/>
            <person name="Otillar R."/>
            <person name="Lindquist E.A."/>
            <person name="Sun H."/>
            <person name="LaButti K.M."/>
            <person name="Schmutz J."/>
            <person name="Jabbour D."/>
            <person name="Luo H."/>
            <person name="Baker S.E."/>
            <person name="Pisabarro A.G."/>
            <person name="Walton J.D."/>
            <person name="Blanchette R.A."/>
            <person name="Henrissat B."/>
            <person name="Martin F."/>
            <person name="Cullen D."/>
            <person name="Hibbett D.S."/>
            <person name="Grigoriev I.V."/>
        </authorList>
    </citation>
    <scope>NUCLEOTIDE SEQUENCE [LARGE SCALE GENOMIC DNA]</scope>
    <source>
        <strain evidence="5">FD-172 SS1</strain>
    </source>
</reference>
<dbReference type="OrthoDB" id="2015447at2759"/>
<dbReference type="EMBL" id="KL198033">
    <property type="protein sequence ID" value="KDQ15210.1"/>
    <property type="molecule type" value="Genomic_DNA"/>
</dbReference>
<proteinExistence type="inferred from homology"/>
<dbReference type="Pfam" id="PF01920">
    <property type="entry name" value="Prefoldin_2"/>
    <property type="match status" value="1"/>
</dbReference>
<dbReference type="InterPro" id="IPR002777">
    <property type="entry name" value="PFD_beta-like"/>
</dbReference>
<organism evidence="4 5">
    <name type="scientific">Botryobasidium botryosum (strain FD-172 SS1)</name>
    <dbReference type="NCBI Taxonomy" id="930990"/>
    <lineage>
        <taxon>Eukaryota</taxon>
        <taxon>Fungi</taxon>
        <taxon>Dikarya</taxon>
        <taxon>Basidiomycota</taxon>
        <taxon>Agaricomycotina</taxon>
        <taxon>Agaricomycetes</taxon>
        <taxon>Cantharellales</taxon>
        <taxon>Botryobasidiaceae</taxon>
        <taxon>Botryobasidium</taxon>
    </lineage>
</organism>
<dbReference type="HOGENOM" id="CLU_122140_0_1_1"/>
<evidence type="ECO:0008006" key="6">
    <source>
        <dbReference type="Google" id="ProtNLM"/>
    </source>
</evidence>
<keyword evidence="2" id="KW-0143">Chaperone</keyword>